<keyword evidence="3" id="KW-1185">Reference proteome</keyword>
<feature type="compositionally biased region" description="Basic residues" evidence="1">
    <location>
        <begin position="91"/>
        <end position="100"/>
    </location>
</feature>
<organism evidence="2 3">
    <name type="scientific">Actinoplanes couchii</name>
    <dbReference type="NCBI Taxonomy" id="403638"/>
    <lineage>
        <taxon>Bacteria</taxon>
        <taxon>Bacillati</taxon>
        <taxon>Actinomycetota</taxon>
        <taxon>Actinomycetes</taxon>
        <taxon>Micromonosporales</taxon>
        <taxon>Micromonosporaceae</taxon>
        <taxon>Actinoplanes</taxon>
    </lineage>
</organism>
<gene>
    <name evidence="2" type="ORF">Aco03nite_070210</name>
</gene>
<feature type="compositionally biased region" description="Basic and acidic residues" evidence="1">
    <location>
        <begin position="58"/>
        <end position="80"/>
    </location>
</feature>
<feature type="region of interest" description="Disordered" evidence="1">
    <location>
        <begin position="17"/>
        <end position="100"/>
    </location>
</feature>
<comment type="caution">
    <text evidence="2">The sequence shown here is derived from an EMBL/GenBank/DDBJ whole genome shotgun (WGS) entry which is preliminary data.</text>
</comment>
<dbReference type="Proteomes" id="UP000612282">
    <property type="component" value="Unassembled WGS sequence"/>
</dbReference>
<evidence type="ECO:0000313" key="3">
    <source>
        <dbReference type="Proteomes" id="UP000612282"/>
    </source>
</evidence>
<reference evidence="2 3" key="1">
    <citation type="submission" date="2021-01" db="EMBL/GenBank/DDBJ databases">
        <title>Whole genome shotgun sequence of Actinoplanes couchii NBRC 106145.</title>
        <authorList>
            <person name="Komaki H."/>
            <person name="Tamura T."/>
        </authorList>
    </citation>
    <scope>NUCLEOTIDE SEQUENCE [LARGE SCALE GENOMIC DNA]</scope>
    <source>
        <strain evidence="2 3">NBRC 106145</strain>
    </source>
</reference>
<accession>A0ABQ3XJE5</accession>
<evidence type="ECO:0000256" key="1">
    <source>
        <dbReference type="SAM" id="MobiDB-lite"/>
    </source>
</evidence>
<evidence type="ECO:0000313" key="2">
    <source>
        <dbReference type="EMBL" id="GID58617.1"/>
    </source>
</evidence>
<proteinExistence type="predicted"/>
<protein>
    <submittedName>
        <fullName evidence="2">Uncharacterized protein</fullName>
    </submittedName>
</protein>
<dbReference type="EMBL" id="BOMG01000086">
    <property type="protein sequence ID" value="GID58617.1"/>
    <property type="molecule type" value="Genomic_DNA"/>
</dbReference>
<name>A0ABQ3XJE5_9ACTN</name>
<sequence length="130" mass="14256">MVCYVFKVNTPLVYKARSGGSRHSANGVRRNRQRRADHARSNQRHHETRVRASAGMGLDHRGSAAGRCRGDQAQDAERCRGRSAAMLGRQGGRKRRRRRAGVSLTDLLRLEGDVDGGGAHGEILLAGEKT</sequence>